<dbReference type="EMBL" id="CP024988">
    <property type="protein sequence ID" value="AWT25420.1"/>
    <property type="molecule type" value="Genomic_DNA"/>
</dbReference>
<accession>A0A2Z3YQW3</accession>
<name>A0A2Z3YQW3_9CORY</name>
<feature type="region of interest" description="Disordered" evidence="8">
    <location>
        <begin position="1"/>
        <end position="20"/>
    </location>
</feature>
<reference evidence="11" key="1">
    <citation type="submission" date="2017-11" db="EMBL/GenBank/DDBJ databases">
        <title>Otitis media/interna in a cat caused by the recently described species Corynebacterium provencense.</title>
        <authorList>
            <person name="Kittl S."/>
            <person name="Brodard I."/>
            <person name="Rychener L."/>
            <person name="Jores J."/>
            <person name="Roosje P."/>
            <person name="Gobeli Brawand S."/>
        </authorList>
    </citation>
    <scope>NUCLEOTIDE SEQUENCE [LARGE SCALE GENOMIC DNA]</scope>
    <source>
        <strain evidence="11">17KM38</strain>
    </source>
</reference>
<proteinExistence type="inferred from homology"/>
<evidence type="ECO:0000256" key="1">
    <source>
        <dbReference type="ARBA" id="ARBA00004651"/>
    </source>
</evidence>
<evidence type="ECO:0000256" key="8">
    <source>
        <dbReference type="SAM" id="MobiDB-lite"/>
    </source>
</evidence>
<feature type="transmembrane region" description="Helical" evidence="9">
    <location>
        <begin position="182"/>
        <end position="202"/>
    </location>
</feature>
<dbReference type="KEGG" id="cpre:Csp1_06080"/>
<evidence type="ECO:0000256" key="5">
    <source>
        <dbReference type="ARBA" id="ARBA00022692"/>
    </source>
</evidence>
<dbReference type="OrthoDB" id="9782305at2"/>
<dbReference type="STRING" id="1737425.GCA_900049755_00767"/>
<gene>
    <name evidence="10" type="primary">fepD_1</name>
    <name evidence="10" type="ORF">Csp1_06080</name>
</gene>
<comment type="subcellular location">
    <subcellularLocation>
        <location evidence="1">Cell membrane</location>
        <topology evidence="1">Multi-pass membrane protein</topology>
    </subcellularLocation>
</comment>
<protein>
    <submittedName>
        <fullName evidence="10">Ferric enterobactin transport system permease protein FepD</fullName>
    </submittedName>
</protein>
<dbReference type="SUPFAM" id="SSF81345">
    <property type="entry name" value="ABC transporter involved in vitamin B12 uptake, BtuC"/>
    <property type="match status" value="1"/>
</dbReference>
<dbReference type="CDD" id="cd06550">
    <property type="entry name" value="TM_ABC_iron-siderophores_like"/>
    <property type="match status" value="1"/>
</dbReference>
<keyword evidence="11" id="KW-1185">Reference proteome</keyword>
<evidence type="ECO:0000313" key="11">
    <source>
        <dbReference type="Proteomes" id="UP000247696"/>
    </source>
</evidence>
<comment type="similarity">
    <text evidence="2">Belongs to the binding-protein-dependent transport system permease family. FecCD subfamily.</text>
</comment>
<dbReference type="GO" id="GO:0022857">
    <property type="term" value="F:transmembrane transporter activity"/>
    <property type="evidence" value="ECO:0007669"/>
    <property type="project" value="InterPro"/>
</dbReference>
<dbReference type="PANTHER" id="PTHR30472:SF1">
    <property type="entry name" value="FE(3+) DICITRATE TRANSPORT SYSTEM PERMEASE PROTEIN FECC-RELATED"/>
    <property type="match status" value="1"/>
</dbReference>
<sequence length="366" mass="37703">MTTGTTTGDVPPGTTAPGPGGLSATAALHRRRLAGLAVLTVLLVVGFVLSLALGSRNIPLSDIWGLLKQVPGTLGATDIENTDLQVIVEYRWPRTLIGIIVGAALGVAGALIQGHTRNPLADPGILGIASGAALAVVISFAVFNVSGTWATSLWAFGGSCLATVAVFALASFSGGNVNPMTLILGGAAMNAVLQAIISAFVLTDSNNLDRMRFWTVGSIAGRDMSVFWTALPVVLIGLLLAFMTGPTLNLLNLGDDVATALGVNTGRARVLGMVIIALLAAAATAAAGPVSFLGLVIPHLVRSVTGPDYRWILPYSALGGAVLLIYADVLGRIITRPGELEVGIVLAFVGAPIFIWMITRRKVVEL</sequence>
<dbReference type="GO" id="GO:0005886">
    <property type="term" value="C:plasma membrane"/>
    <property type="evidence" value="ECO:0007669"/>
    <property type="project" value="UniProtKB-SubCell"/>
</dbReference>
<dbReference type="InterPro" id="IPR000522">
    <property type="entry name" value="ABC_transptr_permease_BtuC"/>
</dbReference>
<dbReference type="Gene3D" id="1.10.3470.10">
    <property type="entry name" value="ABC transporter involved in vitamin B12 uptake, BtuC"/>
    <property type="match status" value="1"/>
</dbReference>
<feature type="transmembrane region" description="Helical" evidence="9">
    <location>
        <begin position="342"/>
        <end position="359"/>
    </location>
</feature>
<dbReference type="Proteomes" id="UP000247696">
    <property type="component" value="Chromosome"/>
</dbReference>
<evidence type="ECO:0000313" key="10">
    <source>
        <dbReference type="EMBL" id="AWT25420.1"/>
    </source>
</evidence>
<feature type="transmembrane region" description="Helical" evidence="9">
    <location>
        <begin position="33"/>
        <end position="53"/>
    </location>
</feature>
<evidence type="ECO:0000256" key="9">
    <source>
        <dbReference type="SAM" id="Phobius"/>
    </source>
</evidence>
<feature type="transmembrane region" description="Helical" evidence="9">
    <location>
        <begin position="92"/>
        <end position="112"/>
    </location>
</feature>
<keyword evidence="7 9" id="KW-0472">Membrane</keyword>
<keyword evidence="6 9" id="KW-1133">Transmembrane helix</keyword>
<dbReference type="GO" id="GO:0033214">
    <property type="term" value="P:siderophore-iron import into cell"/>
    <property type="evidence" value="ECO:0007669"/>
    <property type="project" value="TreeGrafter"/>
</dbReference>
<dbReference type="PANTHER" id="PTHR30472">
    <property type="entry name" value="FERRIC ENTEROBACTIN TRANSPORT SYSTEM PERMEASE PROTEIN"/>
    <property type="match status" value="1"/>
</dbReference>
<feature type="transmembrane region" description="Helical" evidence="9">
    <location>
        <begin position="271"/>
        <end position="297"/>
    </location>
</feature>
<dbReference type="FunFam" id="1.10.3470.10:FF:000001">
    <property type="entry name" value="Vitamin B12 ABC transporter permease BtuC"/>
    <property type="match status" value="1"/>
</dbReference>
<feature type="transmembrane region" description="Helical" evidence="9">
    <location>
        <begin position="149"/>
        <end position="170"/>
    </location>
</feature>
<keyword evidence="5 9" id="KW-0812">Transmembrane</keyword>
<keyword evidence="3" id="KW-0813">Transport</keyword>
<evidence type="ECO:0000256" key="3">
    <source>
        <dbReference type="ARBA" id="ARBA00022448"/>
    </source>
</evidence>
<evidence type="ECO:0000256" key="7">
    <source>
        <dbReference type="ARBA" id="ARBA00023136"/>
    </source>
</evidence>
<dbReference type="RefSeq" id="WP_078057083.1">
    <property type="nucleotide sequence ID" value="NZ_CABKVS010000001.1"/>
</dbReference>
<feature type="transmembrane region" description="Helical" evidence="9">
    <location>
        <begin position="226"/>
        <end position="251"/>
    </location>
</feature>
<keyword evidence="4" id="KW-1003">Cell membrane</keyword>
<dbReference type="AlphaFoldDB" id="A0A2Z3YQW3"/>
<feature type="transmembrane region" description="Helical" evidence="9">
    <location>
        <begin position="124"/>
        <end position="143"/>
    </location>
</feature>
<organism evidence="10 11">
    <name type="scientific">Corynebacterium provencense</name>
    <dbReference type="NCBI Taxonomy" id="1737425"/>
    <lineage>
        <taxon>Bacteria</taxon>
        <taxon>Bacillati</taxon>
        <taxon>Actinomycetota</taxon>
        <taxon>Actinomycetes</taxon>
        <taxon>Mycobacteriales</taxon>
        <taxon>Corynebacteriaceae</taxon>
        <taxon>Corynebacterium</taxon>
    </lineage>
</organism>
<evidence type="ECO:0000256" key="4">
    <source>
        <dbReference type="ARBA" id="ARBA00022475"/>
    </source>
</evidence>
<dbReference type="InterPro" id="IPR037294">
    <property type="entry name" value="ABC_BtuC-like"/>
</dbReference>
<evidence type="ECO:0000256" key="2">
    <source>
        <dbReference type="ARBA" id="ARBA00007935"/>
    </source>
</evidence>
<evidence type="ECO:0000256" key="6">
    <source>
        <dbReference type="ARBA" id="ARBA00022989"/>
    </source>
</evidence>
<dbReference type="Pfam" id="PF01032">
    <property type="entry name" value="FecCD"/>
    <property type="match status" value="1"/>
</dbReference>
<feature type="transmembrane region" description="Helical" evidence="9">
    <location>
        <begin position="309"/>
        <end position="330"/>
    </location>
</feature>